<evidence type="ECO:0000313" key="2">
    <source>
        <dbReference type="EMBL" id="KAJ8342445.1"/>
    </source>
</evidence>
<sequence>MPTPLAPLCPARRSRLNSDETGTDRSRLHAAMRQAEFSNFSRCQGNGLRMPQRRPLCCRCETGEIGCGLRGRYVRNNLLIVPCHNNEKHTNLRKDCAQPLDTNLPQGK</sequence>
<feature type="region of interest" description="Disordered" evidence="1">
    <location>
        <begin position="1"/>
        <end position="24"/>
    </location>
</feature>
<proteinExistence type="predicted"/>
<reference evidence="2" key="1">
    <citation type="journal article" date="2023" name="Science">
        <title>Genome structures resolve the early diversification of teleost fishes.</title>
        <authorList>
            <person name="Parey E."/>
            <person name="Louis A."/>
            <person name="Montfort J."/>
            <person name="Bouchez O."/>
            <person name="Roques C."/>
            <person name="Iampietro C."/>
            <person name="Lluch J."/>
            <person name="Castinel A."/>
            <person name="Donnadieu C."/>
            <person name="Desvignes T."/>
            <person name="Floi Bucao C."/>
            <person name="Jouanno E."/>
            <person name="Wen M."/>
            <person name="Mejri S."/>
            <person name="Dirks R."/>
            <person name="Jansen H."/>
            <person name="Henkel C."/>
            <person name="Chen W.J."/>
            <person name="Zahm M."/>
            <person name="Cabau C."/>
            <person name="Klopp C."/>
            <person name="Thompson A.W."/>
            <person name="Robinson-Rechavi M."/>
            <person name="Braasch I."/>
            <person name="Lecointre G."/>
            <person name="Bobe J."/>
            <person name="Postlethwait J.H."/>
            <person name="Berthelot C."/>
            <person name="Roest Crollius H."/>
            <person name="Guiguen Y."/>
        </authorList>
    </citation>
    <scope>NUCLEOTIDE SEQUENCE</scope>
    <source>
        <strain evidence="2">WJC10195</strain>
    </source>
</reference>
<protein>
    <submittedName>
        <fullName evidence="2">Uncharacterized protein</fullName>
    </submittedName>
</protein>
<accession>A0A9Q1EPC2</accession>
<name>A0A9Q1EPC2_SYNKA</name>
<evidence type="ECO:0000313" key="3">
    <source>
        <dbReference type="Proteomes" id="UP001152622"/>
    </source>
</evidence>
<dbReference type="AlphaFoldDB" id="A0A9Q1EPC2"/>
<organism evidence="2 3">
    <name type="scientific">Synaphobranchus kaupii</name>
    <name type="common">Kaup's arrowtooth eel</name>
    <dbReference type="NCBI Taxonomy" id="118154"/>
    <lineage>
        <taxon>Eukaryota</taxon>
        <taxon>Metazoa</taxon>
        <taxon>Chordata</taxon>
        <taxon>Craniata</taxon>
        <taxon>Vertebrata</taxon>
        <taxon>Euteleostomi</taxon>
        <taxon>Actinopterygii</taxon>
        <taxon>Neopterygii</taxon>
        <taxon>Teleostei</taxon>
        <taxon>Anguilliformes</taxon>
        <taxon>Synaphobranchidae</taxon>
        <taxon>Synaphobranchus</taxon>
    </lineage>
</organism>
<keyword evidence="3" id="KW-1185">Reference proteome</keyword>
<gene>
    <name evidence="2" type="ORF">SKAU_G00323730</name>
</gene>
<dbReference type="Proteomes" id="UP001152622">
    <property type="component" value="Chromosome 14"/>
</dbReference>
<comment type="caution">
    <text evidence="2">The sequence shown here is derived from an EMBL/GenBank/DDBJ whole genome shotgun (WGS) entry which is preliminary data.</text>
</comment>
<evidence type="ECO:0000256" key="1">
    <source>
        <dbReference type="SAM" id="MobiDB-lite"/>
    </source>
</evidence>
<dbReference type="EMBL" id="JAINUF010000014">
    <property type="protein sequence ID" value="KAJ8342445.1"/>
    <property type="molecule type" value="Genomic_DNA"/>
</dbReference>